<dbReference type="InterPro" id="IPR026504">
    <property type="entry name" value="MNS1"/>
</dbReference>
<evidence type="ECO:0000256" key="3">
    <source>
        <dbReference type="ARBA" id="ARBA00009158"/>
    </source>
</evidence>
<feature type="coiled-coil region" evidence="14">
    <location>
        <begin position="437"/>
        <end position="465"/>
    </location>
</feature>
<keyword evidence="10" id="KW-0539">Nucleus</keyword>
<dbReference type="GO" id="GO:0051321">
    <property type="term" value="P:meiotic cell cycle"/>
    <property type="evidence" value="ECO:0007669"/>
    <property type="project" value="UniProtKB-KW"/>
</dbReference>
<dbReference type="Proteomes" id="UP001519460">
    <property type="component" value="Unassembled WGS sequence"/>
</dbReference>
<keyword evidence="5" id="KW-0963">Cytoplasm</keyword>
<evidence type="ECO:0000256" key="2">
    <source>
        <dbReference type="ARBA" id="ARBA00004611"/>
    </source>
</evidence>
<comment type="caution">
    <text evidence="17">The sequence shown here is derived from an EMBL/GenBank/DDBJ whole genome shotgun (WGS) entry which is preliminary data.</text>
</comment>
<keyword evidence="9" id="KW-0206">Cytoskeleton</keyword>
<evidence type="ECO:0000259" key="16">
    <source>
        <dbReference type="Pfam" id="PF13868"/>
    </source>
</evidence>
<keyword evidence="12" id="KW-0966">Cell projection</keyword>
<gene>
    <name evidence="17" type="ORF">BaRGS_00010998</name>
</gene>
<evidence type="ECO:0000256" key="8">
    <source>
        <dbReference type="ARBA" id="ARBA00023069"/>
    </source>
</evidence>
<feature type="coiled-coil region" evidence="14">
    <location>
        <begin position="47"/>
        <end position="75"/>
    </location>
</feature>
<accession>A0ABD0LE78</accession>
<keyword evidence="18" id="KW-1185">Reference proteome</keyword>
<keyword evidence="7 14" id="KW-0175">Coiled coil</keyword>
<comment type="function">
    <text evidence="13">Microtubule inner protein (MIP) part of the dynein-decorated doublet microtubules (DMTs) in cilia axoneme, which is required for motile cilia beating. May play a role in the control of meiotic division and germ cell differentiation through regulation of pairing and recombination during meiosis. Required for sperm flagella assembly. May play a role in the assembly and function of the outer dynein arm-docking complex (ODA-DC). ODA-DC mediates outer dynein arms (ODA) binding onto the axonemal doublet microtubules.</text>
</comment>
<evidence type="ECO:0000256" key="1">
    <source>
        <dbReference type="ARBA" id="ARBA00004123"/>
    </source>
</evidence>
<keyword evidence="6" id="KW-0282">Flagellum</keyword>
<keyword evidence="11" id="KW-0469">Meiosis</keyword>
<evidence type="ECO:0000256" key="9">
    <source>
        <dbReference type="ARBA" id="ARBA00023212"/>
    </source>
</evidence>
<feature type="domain" description="Trichohyalin-plectin-homology" evidence="16">
    <location>
        <begin position="292"/>
        <end position="481"/>
    </location>
</feature>
<dbReference type="Pfam" id="PF13868">
    <property type="entry name" value="TPH"/>
    <property type="match status" value="1"/>
</dbReference>
<keyword evidence="8" id="KW-0969">Cilium</keyword>
<feature type="coiled-coil region" evidence="14">
    <location>
        <begin position="125"/>
        <end position="245"/>
    </location>
</feature>
<feature type="region of interest" description="Disordered" evidence="15">
    <location>
        <begin position="288"/>
        <end position="309"/>
    </location>
</feature>
<evidence type="ECO:0000313" key="17">
    <source>
        <dbReference type="EMBL" id="KAK7497864.1"/>
    </source>
</evidence>
<evidence type="ECO:0000256" key="10">
    <source>
        <dbReference type="ARBA" id="ARBA00023242"/>
    </source>
</evidence>
<dbReference type="AlphaFoldDB" id="A0ABD0LE78"/>
<name>A0ABD0LE78_9CAEN</name>
<evidence type="ECO:0000256" key="12">
    <source>
        <dbReference type="ARBA" id="ARBA00023273"/>
    </source>
</evidence>
<sequence length="518" mass="63100">MLLKAVLYQRFIDLILSPSLSSLSLLSVYATRITASEKSKLATTHVSANLREQMVQKTRRQENAREDRVKNLERERVMAAAIRGEDKGAEKRFIRTLHEMKHEQEMEDSILRAERDRMIREQQFAQEESLARELERRRLEETKDEKMRQQIRETSLELRELEAKLKAAYMNKERAAQLAEKDALKFDEMKRDSEIARHMKEQAERAQEAEREREMERYREMVRYQQELERQLEEQEQKRQQAYEEFLKEKLMIDEIVRRIYEEDQRELEREMGKKKLTQKYIAEFKKARDEMQRDRESDQAAQKQAKEDALNRVQRALSEQIAAKEREREEMERVRLELHLEEQEEKERQQEKMDMENRIRQRIELQHTHAQQMHFKALRIQAEKEEEDQFRQQMLAKFAEDDRIEQMNAQKRRMKQQEHKRAVEALLEERRSQYAAEREREAYERAEEQRMEEFRKQIIEEERKRLLREHATRLLGYLPKGVIQGDEDLEMLGPEFRDAYTRRQIDPFDEAAWDQPR</sequence>
<organism evidence="17 18">
    <name type="scientific">Batillaria attramentaria</name>
    <dbReference type="NCBI Taxonomy" id="370345"/>
    <lineage>
        <taxon>Eukaryota</taxon>
        <taxon>Metazoa</taxon>
        <taxon>Spiralia</taxon>
        <taxon>Lophotrochozoa</taxon>
        <taxon>Mollusca</taxon>
        <taxon>Gastropoda</taxon>
        <taxon>Caenogastropoda</taxon>
        <taxon>Sorbeoconcha</taxon>
        <taxon>Cerithioidea</taxon>
        <taxon>Batillariidae</taxon>
        <taxon>Batillaria</taxon>
    </lineage>
</organism>
<evidence type="ECO:0000256" key="6">
    <source>
        <dbReference type="ARBA" id="ARBA00022846"/>
    </source>
</evidence>
<dbReference type="GO" id="GO:0005634">
    <property type="term" value="C:nucleus"/>
    <property type="evidence" value="ECO:0007669"/>
    <property type="project" value="UniProtKB-SubCell"/>
</dbReference>
<evidence type="ECO:0000256" key="7">
    <source>
        <dbReference type="ARBA" id="ARBA00023054"/>
    </source>
</evidence>
<dbReference type="EMBL" id="JACVVK020000055">
    <property type="protein sequence ID" value="KAK7497864.1"/>
    <property type="molecule type" value="Genomic_DNA"/>
</dbReference>
<evidence type="ECO:0000256" key="14">
    <source>
        <dbReference type="SAM" id="Coils"/>
    </source>
</evidence>
<evidence type="ECO:0000256" key="4">
    <source>
        <dbReference type="ARBA" id="ARBA00014813"/>
    </source>
</evidence>
<evidence type="ECO:0000313" key="18">
    <source>
        <dbReference type="Proteomes" id="UP001519460"/>
    </source>
</evidence>
<evidence type="ECO:0000256" key="15">
    <source>
        <dbReference type="SAM" id="MobiDB-lite"/>
    </source>
</evidence>
<reference evidence="17 18" key="1">
    <citation type="journal article" date="2023" name="Sci. Data">
        <title>Genome assembly of the Korean intertidal mud-creeper Batillaria attramentaria.</title>
        <authorList>
            <person name="Patra A.K."/>
            <person name="Ho P.T."/>
            <person name="Jun S."/>
            <person name="Lee S.J."/>
            <person name="Kim Y."/>
            <person name="Won Y.J."/>
        </authorList>
    </citation>
    <scope>NUCLEOTIDE SEQUENCE [LARGE SCALE GENOMIC DNA]</scope>
    <source>
        <strain evidence="17">Wonlab-2016</strain>
    </source>
</reference>
<evidence type="ECO:0000256" key="13">
    <source>
        <dbReference type="ARBA" id="ARBA00046114"/>
    </source>
</evidence>
<dbReference type="PANTHER" id="PTHR19265:SF0">
    <property type="entry name" value="MEIOSIS-SPECIFIC NUCLEAR STRUCTURAL PROTEIN 1"/>
    <property type="match status" value="1"/>
</dbReference>
<proteinExistence type="inferred from homology"/>
<comment type="subcellular location">
    <subcellularLocation>
        <location evidence="2">Cytoplasm</location>
        <location evidence="2">Cytoskeleton</location>
        <location evidence="2">Flagellum axoneme</location>
    </subcellularLocation>
    <subcellularLocation>
        <location evidence="1">Nucleus</location>
    </subcellularLocation>
</comment>
<protein>
    <recommendedName>
        <fullName evidence="4">Meiosis-specific nuclear structural protein 1</fullName>
    </recommendedName>
</protein>
<dbReference type="InterPro" id="IPR043597">
    <property type="entry name" value="TPH_dom"/>
</dbReference>
<dbReference type="PANTHER" id="PTHR19265">
    <property type="entry name" value="MEIOSIS-SPECIFIC NUCLEAR STRUCTURAL PROTEIN 1"/>
    <property type="match status" value="1"/>
</dbReference>
<comment type="similarity">
    <text evidence="3">Belongs to the MNS1 family.</text>
</comment>
<evidence type="ECO:0000256" key="11">
    <source>
        <dbReference type="ARBA" id="ARBA00023254"/>
    </source>
</evidence>
<evidence type="ECO:0000256" key="5">
    <source>
        <dbReference type="ARBA" id="ARBA00022490"/>
    </source>
</evidence>